<dbReference type="EMBL" id="CP080544">
    <property type="protein sequence ID" value="QYR53354.1"/>
    <property type="molecule type" value="Genomic_DNA"/>
</dbReference>
<sequence>MIIRAIGFAAFAPALLISGCAKQPEVTINNDGCLHYASQVTLNGLAKRQEVTAPGKMTRVALMLNLDKPVCVSPASSASSATYTRVNDLKQIELVAQSDITAMHQLSGFRVIAKGSLTNISGDGTISPVGLTVIHIKPENQ</sequence>
<dbReference type="RefSeq" id="WP_220380171.1">
    <property type="nucleotide sequence ID" value="NZ_CP080544.1"/>
</dbReference>
<keyword evidence="2" id="KW-1185">Reference proteome</keyword>
<name>A0ABX8WR90_9GAMM</name>
<gene>
    <name evidence="1" type="ORF">H8L67_02255</name>
</gene>
<reference evidence="1 2" key="1">
    <citation type="submission" date="2021-08" db="EMBL/GenBank/DDBJ databases">
        <title>Lysobacter sp. strain CJ11 Genome sequencing and assembly.</title>
        <authorList>
            <person name="Kim I."/>
        </authorList>
    </citation>
    <scope>NUCLEOTIDE SEQUENCE [LARGE SCALE GENOMIC DNA]</scope>
    <source>
        <strain evidence="1 2">CJ11</strain>
    </source>
</reference>
<organism evidence="1 2">
    <name type="scientific">Lysobacter soyae</name>
    <dbReference type="NCBI Taxonomy" id="2764185"/>
    <lineage>
        <taxon>Bacteria</taxon>
        <taxon>Pseudomonadati</taxon>
        <taxon>Pseudomonadota</taxon>
        <taxon>Gammaproteobacteria</taxon>
        <taxon>Lysobacterales</taxon>
        <taxon>Lysobacteraceae</taxon>
        <taxon>Lysobacter</taxon>
    </lineage>
</organism>
<accession>A0ABX8WR90</accession>
<evidence type="ECO:0000313" key="2">
    <source>
        <dbReference type="Proteomes" id="UP000824755"/>
    </source>
</evidence>
<evidence type="ECO:0000313" key="1">
    <source>
        <dbReference type="EMBL" id="QYR53354.1"/>
    </source>
</evidence>
<proteinExistence type="predicted"/>
<evidence type="ECO:0008006" key="3">
    <source>
        <dbReference type="Google" id="ProtNLM"/>
    </source>
</evidence>
<dbReference type="Proteomes" id="UP000824755">
    <property type="component" value="Chromosome"/>
</dbReference>
<protein>
    <recommendedName>
        <fullName evidence="3">Lipoprotein</fullName>
    </recommendedName>
</protein>
<dbReference type="PROSITE" id="PS51257">
    <property type="entry name" value="PROKAR_LIPOPROTEIN"/>
    <property type="match status" value="1"/>
</dbReference>